<evidence type="ECO:0000313" key="1">
    <source>
        <dbReference type="EMBL" id="MBU9836337.1"/>
    </source>
</evidence>
<dbReference type="InterPro" id="IPR016039">
    <property type="entry name" value="Thiolase-like"/>
</dbReference>
<accession>A0ABS6L3C3</accession>
<dbReference type="Gene3D" id="3.40.47.10">
    <property type="match status" value="1"/>
</dbReference>
<dbReference type="EMBL" id="JAFMOU010000070">
    <property type="protein sequence ID" value="MBU9836337.1"/>
    <property type="molecule type" value="Genomic_DNA"/>
</dbReference>
<keyword evidence="2" id="KW-1185">Reference proteome</keyword>
<gene>
    <name evidence="1" type="ORF">J1786_16150</name>
</gene>
<organism evidence="1 2">
    <name type="scientific">Rahnella perminowiae</name>
    <dbReference type="NCBI Taxonomy" id="2816244"/>
    <lineage>
        <taxon>Bacteria</taxon>
        <taxon>Pseudomonadati</taxon>
        <taxon>Pseudomonadota</taxon>
        <taxon>Gammaproteobacteria</taxon>
        <taxon>Enterobacterales</taxon>
        <taxon>Yersiniaceae</taxon>
        <taxon>Rahnella</taxon>
    </lineage>
</organism>
<evidence type="ECO:0000313" key="2">
    <source>
        <dbReference type="Proteomes" id="UP000699865"/>
    </source>
</evidence>
<name>A0ABS6L3C3_9GAMM</name>
<reference evidence="1 2" key="1">
    <citation type="submission" date="2021-03" db="EMBL/GenBank/DDBJ databases">
        <title>Five novel Rahnella species.</title>
        <authorList>
            <person name="Brady C."/>
            <person name="Asselin J."/>
            <person name="Beer S."/>
            <person name="Bruberg M.B."/>
            <person name="Crampton B."/>
            <person name="Venter S."/>
            <person name="Arnold D."/>
            <person name="Denman S."/>
        </authorList>
    </citation>
    <scope>NUCLEOTIDE SEQUENCE [LARGE SCALE GENOMIC DNA]</scope>
    <source>
        <strain evidence="1 2">L72c</strain>
    </source>
</reference>
<protein>
    <submittedName>
        <fullName evidence="1">Uncharacterized protein</fullName>
    </submittedName>
</protein>
<comment type="caution">
    <text evidence="1">The sequence shown here is derived from an EMBL/GenBank/DDBJ whole genome shotgun (WGS) entry which is preliminary data.</text>
</comment>
<dbReference type="Proteomes" id="UP000699865">
    <property type="component" value="Unassembled WGS sequence"/>
</dbReference>
<proteinExistence type="predicted"/>
<sequence>MSLEFSASNILWHEFEKNNVPSPAADSEQLDKVKSFVNAFFQSHSRINEAPLRPVSRWYNADNLTFTAMLKKLVTQLEEQALVNDLDLVVLTHWTPDAEIGASVTNAIIYETGSHNAFGIAISDHGLSSAFVALQIIEDYLEDIGGDGRSRKALLMMADQDAILYDSPYLASFRPSASCCLLLLQSFAPAGVRSVPGNIIFKNYQKTALPLSGAGIYPLLSTLDMFSDTENKLPLIILTTMQLSSVLRRDENFPSIQIETWDDALLSSAPWVLLKKLARNNTRFLFIVPEGKNMIFASFVMEG</sequence>
<dbReference type="RefSeq" id="WP_129953425.1">
    <property type="nucleotide sequence ID" value="NZ_JAFMOU010000070.1"/>
</dbReference>